<dbReference type="InterPro" id="IPR019269">
    <property type="entry name" value="BLOC1_su2"/>
</dbReference>
<feature type="region of interest" description="Important for donor substrate binding" evidence="4">
    <location>
        <begin position="393"/>
        <end position="394"/>
    </location>
</feature>
<accession>A0ABQ8JB29</accession>
<dbReference type="Pfam" id="PF19745">
    <property type="entry name" value="FUT8_N_cat"/>
    <property type="match status" value="2"/>
</dbReference>
<evidence type="ECO:0000256" key="3">
    <source>
        <dbReference type="ARBA" id="ARBA00022679"/>
    </source>
</evidence>
<dbReference type="PANTHER" id="PTHR13132:SF29">
    <property type="entry name" value="ALPHA-(1,6)-FUCOSYLTRANSFERASE"/>
    <property type="match status" value="1"/>
</dbReference>
<dbReference type="Proteomes" id="UP000887458">
    <property type="component" value="Unassembled WGS sequence"/>
</dbReference>
<dbReference type="Pfam" id="PF10046">
    <property type="entry name" value="BLOC1_2"/>
    <property type="match status" value="1"/>
</dbReference>
<keyword evidence="8" id="KW-1185">Reference proteome</keyword>
<dbReference type="InterPro" id="IPR027350">
    <property type="entry name" value="GT23_dom"/>
</dbReference>
<evidence type="ECO:0000256" key="5">
    <source>
        <dbReference type="SAM" id="Phobius"/>
    </source>
</evidence>
<comment type="caution">
    <text evidence="7">The sequence shown here is derived from an EMBL/GenBank/DDBJ whole genome shotgun (WGS) entry which is preliminary data.</text>
</comment>
<evidence type="ECO:0000313" key="8">
    <source>
        <dbReference type="Proteomes" id="UP000887458"/>
    </source>
</evidence>
<gene>
    <name evidence="7" type="primary">FUT8_1</name>
    <name evidence="7" type="ORF">DERP_001643</name>
</gene>
<dbReference type="PROSITE" id="PS51659">
    <property type="entry name" value="GT23"/>
    <property type="match status" value="1"/>
</dbReference>
<evidence type="ECO:0000256" key="2">
    <source>
        <dbReference type="ARBA" id="ARBA00022676"/>
    </source>
</evidence>
<dbReference type="InterPro" id="IPR045573">
    <property type="entry name" value="Fut8_N_cat"/>
</dbReference>
<keyword evidence="3 4" id="KW-0808">Transferase</keyword>
<dbReference type="PANTHER" id="PTHR13132">
    <property type="entry name" value="ALPHA- 1,6 -FUCOSYLTRANSFERASE"/>
    <property type="match status" value="1"/>
</dbReference>
<reference evidence="7 8" key="1">
    <citation type="journal article" date="2018" name="J. Allergy Clin. Immunol.">
        <title>High-quality assembly of Dermatophagoides pteronyssinus genome and transcriptome reveals a wide range of novel allergens.</title>
        <authorList>
            <person name="Liu X.Y."/>
            <person name="Yang K.Y."/>
            <person name="Wang M.Q."/>
            <person name="Kwok J.S."/>
            <person name="Zeng X."/>
            <person name="Yang Z."/>
            <person name="Xiao X.J."/>
            <person name="Lau C.P."/>
            <person name="Li Y."/>
            <person name="Huang Z.M."/>
            <person name="Ba J.G."/>
            <person name="Yim A.K."/>
            <person name="Ouyang C.Y."/>
            <person name="Ngai S.M."/>
            <person name="Chan T.F."/>
            <person name="Leung E.L."/>
            <person name="Liu L."/>
            <person name="Liu Z.G."/>
            <person name="Tsui S.K."/>
        </authorList>
    </citation>
    <scope>NUCLEOTIDE SEQUENCE [LARGE SCALE GENOMIC DNA]</scope>
    <source>
        <strain evidence="7">Derp</strain>
    </source>
</reference>
<feature type="transmembrane region" description="Helical" evidence="5">
    <location>
        <begin position="41"/>
        <end position="65"/>
    </location>
</feature>
<dbReference type="Gene3D" id="3.40.50.11350">
    <property type="match status" value="1"/>
</dbReference>
<comment type="similarity">
    <text evidence="1">Belongs to the BLOC1S2 family.</text>
</comment>
<sequence>MIENFTKTKDKQKQKIHSILIMDRYLRNNNNNNNQYGGHRFYMAIIFLNLLMCTIVYYITITSFCRIIDEQHLSKSLLIINKEKIFINDWYHMMYALIERLDNFDHDHVGDGNKHLYWQQQQQNKLKDLIWNKIDQLQNPKKYLLMKMDVNNSNNNNNNNKSFDEIKQNNNIDNKNKKIQLPHEKTTTNDCKSINKLICDSYKVCGFGCSIHHIAYCLIAALALNRTLILSDTNGIFGHFISSKLKSPFNFYDHHQQLFKSINSICDVSELPDEEKPWLSNAVDINIVINQKFETISKQKSNEDDDDDKIESIYLPIIENLDKKAKFRPLAIPEQLRTKLEQITRFPFVVFLGSILSYILRMNNEFEQKFRQYQNRIKFRTNDDDIIIGIHVRRTDKLRWEGKYHSLGDYMKIVQRIYDRIDVQDAITGKKMEKRERKVYLATDDINVWQKEVPEYIRKGYRFLGDSKITKSASVNNRFSLESFEGFIIDVLSLSYTDYLVCTFSSQVCRLAYELMQVQRTNGRDMSTHFYSLDDVYYFGGQISHRMESIMANHNIDVHNNDPNISINKQHQFNVGDSLGIEQNLHNGYYVGDLHETKTNRRLHNSLSYPIFKNNQQMKQMSMISNYLSMLALKQQHYLTLEDYKLLETMNNCTMEKFQGMTQIAQQIQEENRDLNNRYQQLLPKLEIIDKLDRKVTRLETMAYAIDAYSKRLGMFFVHTEPIYFDQSINQFCEK</sequence>
<dbReference type="EMBL" id="NJHN03000054">
    <property type="protein sequence ID" value="KAH9419812.1"/>
    <property type="molecule type" value="Genomic_DNA"/>
</dbReference>
<evidence type="ECO:0000259" key="6">
    <source>
        <dbReference type="PROSITE" id="PS51659"/>
    </source>
</evidence>
<keyword evidence="5" id="KW-0472">Membrane</keyword>
<protein>
    <submittedName>
        <fullName evidence="7">Alpha-(1,6)-fucosyltransferase</fullName>
    </submittedName>
</protein>
<name>A0ABQ8JB29_DERPT</name>
<proteinExistence type="inferred from homology"/>
<organism evidence="7 8">
    <name type="scientific">Dermatophagoides pteronyssinus</name>
    <name type="common">European house dust mite</name>
    <dbReference type="NCBI Taxonomy" id="6956"/>
    <lineage>
        <taxon>Eukaryota</taxon>
        <taxon>Metazoa</taxon>
        <taxon>Ecdysozoa</taxon>
        <taxon>Arthropoda</taxon>
        <taxon>Chelicerata</taxon>
        <taxon>Arachnida</taxon>
        <taxon>Acari</taxon>
        <taxon>Acariformes</taxon>
        <taxon>Sarcoptiformes</taxon>
        <taxon>Astigmata</taxon>
        <taxon>Psoroptidia</taxon>
        <taxon>Analgoidea</taxon>
        <taxon>Pyroglyphidae</taxon>
        <taxon>Dermatophagoidinae</taxon>
        <taxon>Dermatophagoides</taxon>
    </lineage>
</organism>
<keyword evidence="2 4" id="KW-0328">Glycosyltransferase</keyword>
<comment type="similarity">
    <text evidence="4">Belongs to the glycosyltransferase 23 family.</text>
</comment>
<evidence type="ECO:0000256" key="1">
    <source>
        <dbReference type="ARBA" id="ARBA00008468"/>
    </source>
</evidence>
<keyword evidence="5" id="KW-1133">Transmembrane helix</keyword>
<feature type="domain" description="GT23" evidence="6">
    <location>
        <begin position="193"/>
        <end position="533"/>
    </location>
</feature>
<evidence type="ECO:0000256" key="4">
    <source>
        <dbReference type="PROSITE-ProRule" id="PRU00992"/>
    </source>
</evidence>
<keyword evidence="5" id="KW-0812">Transmembrane</keyword>
<evidence type="ECO:0000313" key="7">
    <source>
        <dbReference type="EMBL" id="KAH9419812.1"/>
    </source>
</evidence>
<reference evidence="7 8" key="2">
    <citation type="journal article" date="2022" name="Mol. Biol. Evol.">
        <title>Comparative Genomics Reveals Insights into the Divergent Evolution of Astigmatic Mites and Household Pest Adaptations.</title>
        <authorList>
            <person name="Xiong Q."/>
            <person name="Wan A.T."/>
            <person name="Liu X."/>
            <person name="Fung C.S."/>
            <person name="Xiao X."/>
            <person name="Malainual N."/>
            <person name="Hou J."/>
            <person name="Wang L."/>
            <person name="Wang M."/>
            <person name="Yang K.Y."/>
            <person name="Cui Y."/>
            <person name="Leung E.L."/>
            <person name="Nong W."/>
            <person name="Shin S.K."/>
            <person name="Au S.W."/>
            <person name="Jeong K.Y."/>
            <person name="Chew F.T."/>
            <person name="Hui J.H."/>
            <person name="Leung T.F."/>
            <person name="Tungtrongchitr A."/>
            <person name="Zhong N."/>
            <person name="Liu Z."/>
            <person name="Tsui S.K."/>
        </authorList>
    </citation>
    <scope>NUCLEOTIDE SEQUENCE [LARGE SCALE GENOMIC DNA]</scope>
    <source>
        <strain evidence="7">Derp</strain>
    </source>
</reference>